<dbReference type="PANTHER" id="PTHR47718">
    <property type="entry name" value="OS01G0519700 PROTEIN"/>
    <property type="match status" value="1"/>
</dbReference>
<reference evidence="1 2" key="1">
    <citation type="submission" date="2019-01" db="EMBL/GenBank/DDBJ databases">
        <title>Sequencing of cultivated peanut Arachis hypogaea provides insights into genome evolution and oil improvement.</title>
        <authorList>
            <person name="Chen X."/>
        </authorList>
    </citation>
    <scope>NUCLEOTIDE SEQUENCE [LARGE SCALE GENOMIC DNA]</scope>
    <source>
        <strain evidence="2">cv. Fuhuasheng</strain>
        <tissue evidence="1">Leaves</tissue>
    </source>
</reference>
<name>A0A444X5R0_ARAHY</name>
<dbReference type="EMBL" id="SDMP01000020">
    <property type="protein sequence ID" value="RYQ85030.1"/>
    <property type="molecule type" value="Genomic_DNA"/>
</dbReference>
<dbReference type="STRING" id="3818.A0A444X5R0"/>
<keyword evidence="2" id="KW-1185">Reference proteome</keyword>
<dbReference type="PANTHER" id="PTHR47718:SF6">
    <property type="entry name" value="PROTEIN FAR1-RELATED SEQUENCE"/>
    <property type="match status" value="1"/>
</dbReference>
<evidence type="ECO:0000313" key="1">
    <source>
        <dbReference type="EMBL" id="RYQ85030.1"/>
    </source>
</evidence>
<comment type="caution">
    <text evidence="1">The sequence shown here is derived from an EMBL/GenBank/DDBJ whole genome shotgun (WGS) entry which is preliminary data.</text>
</comment>
<dbReference type="Proteomes" id="UP000289738">
    <property type="component" value="Chromosome B10"/>
</dbReference>
<dbReference type="AlphaFoldDB" id="A0A444X5R0"/>
<gene>
    <name evidence="1" type="ORF">Ahy_B10g104515</name>
</gene>
<protein>
    <submittedName>
        <fullName evidence="1">Uncharacterized protein</fullName>
    </submittedName>
</protein>
<accession>A0A444X5R0</accession>
<evidence type="ECO:0000313" key="2">
    <source>
        <dbReference type="Proteomes" id="UP000289738"/>
    </source>
</evidence>
<sequence>MNGKIPISVITNGDLSMKFTIEKEFSIAHHRLCAWHMIHNLTSNIGKPQFTSMFKKCILDNYEIDIFRQKWFEIVEKFGIKNKNWILHMYKKRHLWATVQIRGKIFAGVDHIRWKEVQADLAFVNGKPSMQTCFEHFKRSAANVYTLSIFHLFQPILV</sequence>
<organism evidence="1 2">
    <name type="scientific">Arachis hypogaea</name>
    <name type="common">Peanut</name>
    <dbReference type="NCBI Taxonomy" id="3818"/>
    <lineage>
        <taxon>Eukaryota</taxon>
        <taxon>Viridiplantae</taxon>
        <taxon>Streptophyta</taxon>
        <taxon>Embryophyta</taxon>
        <taxon>Tracheophyta</taxon>
        <taxon>Spermatophyta</taxon>
        <taxon>Magnoliopsida</taxon>
        <taxon>eudicotyledons</taxon>
        <taxon>Gunneridae</taxon>
        <taxon>Pentapetalae</taxon>
        <taxon>rosids</taxon>
        <taxon>fabids</taxon>
        <taxon>Fabales</taxon>
        <taxon>Fabaceae</taxon>
        <taxon>Papilionoideae</taxon>
        <taxon>50 kb inversion clade</taxon>
        <taxon>dalbergioids sensu lato</taxon>
        <taxon>Dalbergieae</taxon>
        <taxon>Pterocarpus clade</taxon>
        <taxon>Arachis</taxon>
    </lineage>
</organism>
<proteinExistence type="predicted"/>